<proteinExistence type="inferred from homology"/>
<dbReference type="Pfam" id="PF01189">
    <property type="entry name" value="Methyltr_RsmB-F"/>
    <property type="match status" value="1"/>
</dbReference>
<dbReference type="PANTHER" id="PTHR22808:SF1">
    <property type="entry name" value="RNA CYTOSINE-C(5)-METHYLTRANSFERASE NSUN2-RELATED"/>
    <property type="match status" value="1"/>
</dbReference>
<organism evidence="13">
    <name type="scientific">Myxobolus squamalis</name>
    <name type="common">Myxosporean</name>
    <dbReference type="NCBI Taxonomy" id="59785"/>
    <lineage>
        <taxon>Eukaryota</taxon>
        <taxon>Metazoa</taxon>
        <taxon>Cnidaria</taxon>
        <taxon>Myxozoa</taxon>
        <taxon>Myxosporea</taxon>
        <taxon>Bivalvulida</taxon>
        <taxon>Platysporina</taxon>
        <taxon>Myxobolidae</taxon>
        <taxon>Myxobolus</taxon>
    </lineage>
</organism>
<keyword evidence="10" id="KW-0539">Nucleus</keyword>
<dbReference type="InterPro" id="IPR023267">
    <property type="entry name" value="RCMT"/>
</dbReference>
<sequence>MEPRKRKATELEHMSYKNINLDRVNEEFDSFYRNLIVPESWDKFKEILKITLPTSFRINSINKIGDYIFKYLHEKHLDNMSEISNLSWYPGKRAWQLNLSKKELKNNKNYEDFYRYLTNETAFGSISRQESVSMIPPLVLDISPNHVILDMCASPGSKTAQLLESLCSTGTIPEGFVVANDMNLNRCCTLVAQMKRINSPCLFVTCEDARCYPSLLKQSECNTKYLQFDRVLCDVPCSGDGTIRKNIDVYSKWKFKTSYDLHFMQRDILQRGLELLKVGGYLVYSTCSMNPIENEAVIYSILKQYNGYIKCINFSEKLNGLIYESGINEWNFANKLKFAYKRGLIESPTSDEYLEFQLNNCIRIYPHFQNTGGFFVALLYKEREIVIKNQEVVISPNTKLKMTQKLKYKANTKNFARPLLETDPEWRELTSFFGMRNIRSNNLIIRSENDAKNTIYYINDQMASFLSLNNDRVRIVSCGAKIFGRSSFKRLNTTCNFRIVQESIDNFVPLVTKRIITLEASEFEILLINEDVYMTKIKHFSDLNDYEQGSVIFSTIVNELDIIYVAGHIGIHHARLMINNIDRIHFLVLIGYDVLKAMDLCQNLKKIEKE</sequence>
<evidence type="ECO:0000256" key="5">
    <source>
        <dbReference type="ARBA" id="ARBA00022603"/>
    </source>
</evidence>
<evidence type="ECO:0000256" key="8">
    <source>
        <dbReference type="ARBA" id="ARBA00022694"/>
    </source>
</evidence>
<dbReference type="GO" id="GO:0030488">
    <property type="term" value="P:tRNA methylation"/>
    <property type="evidence" value="ECO:0007669"/>
    <property type="project" value="UniProtKB-ARBA"/>
</dbReference>
<evidence type="ECO:0000313" key="13">
    <source>
        <dbReference type="EMBL" id="NDJ95735.1"/>
    </source>
</evidence>
<dbReference type="InterPro" id="IPR023270">
    <property type="entry name" value="RCMT_NCL1"/>
</dbReference>
<accession>A0A6B2G098</accession>
<dbReference type="GO" id="GO:0016428">
    <property type="term" value="F:tRNA (cytidine-5-)-methyltransferase activity"/>
    <property type="evidence" value="ECO:0007669"/>
    <property type="project" value="InterPro"/>
</dbReference>
<feature type="domain" description="SAM-dependent MTase RsmB/NOP-type" evidence="12">
    <location>
        <begin position="44"/>
        <end position="382"/>
    </location>
</feature>
<dbReference type="PROSITE" id="PS01153">
    <property type="entry name" value="NOL1_NOP2_SUN"/>
    <property type="match status" value="1"/>
</dbReference>
<dbReference type="InterPro" id="IPR029063">
    <property type="entry name" value="SAM-dependent_MTases_sf"/>
</dbReference>
<reference evidence="13" key="1">
    <citation type="submission" date="2018-11" db="EMBL/GenBank/DDBJ databases">
        <title>Myxobolus squamalis genome and transcriptome.</title>
        <authorList>
            <person name="Yahalomi D."/>
            <person name="Atkinson S.D."/>
            <person name="Neuhof M."/>
            <person name="Chang E.S."/>
            <person name="Philippe H."/>
            <person name="Cartwright P."/>
            <person name="Bartholomew J.L."/>
            <person name="Huchon D."/>
        </authorList>
    </citation>
    <scope>NUCLEOTIDE SEQUENCE</scope>
    <source>
        <strain evidence="13">71B08</strain>
        <tissue evidence="13">Whole</tissue>
    </source>
</reference>
<dbReference type="GO" id="GO:0005634">
    <property type="term" value="C:nucleus"/>
    <property type="evidence" value="ECO:0007669"/>
    <property type="project" value="UniProtKB-SubCell"/>
</dbReference>
<dbReference type="PRINTS" id="PR02011">
    <property type="entry name" value="RCMTNCL1"/>
</dbReference>
<evidence type="ECO:0000256" key="7">
    <source>
        <dbReference type="ARBA" id="ARBA00022691"/>
    </source>
</evidence>
<dbReference type="Gene3D" id="3.40.50.150">
    <property type="entry name" value="Vaccinia Virus protein VP39"/>
    <property type="match status" value="1"/>
</dbReference>
<dbReference type="GO" id="GO:0000049">
    <property type="term" value="F:tRNA binding"/>
    <property type="evidence" value="ECO:0007669"/>
    <property type="project" value="UniProtKB-KW"/>
</dbReference>
<feature type="active site" description="Nucleophile" evidence="11">
    <location>
        <position position="287"/>
    </location>
</feature>
<evidence type="ECO:0000256" key="9">
    <source>
        <dbReference type="ARBA" id="ARBA00022884"/>
    </source>
</evidence>
<dbReference type="InterPro" id="IPR057285">
    <property type="entry name" value="Pre-PUA_NSUN2"/>
</dbReference>
<dbReference type="PANTHER" id="PTHR22808">
    <property type="entry name" value="NCL1 YEAST -RELATED NOL1/NOP2/FMU SUN DOMAIN-CONTAINING"/>
    <property type="match status" value="1"/>
</dbReference>
<dbReference type="PROSITE" id="PS51686">
    <property type="entry name" value="SAM_MT_RSMB_NOP"/>
    <property type="match status" value="1"/>
</dbReference>
<evidence type="ECO:0000256" key="2">
    <source>
        <dbReference type="ARBA" id="ARBA00007494"/>
    </source>
</evidence>
<comment type="caution">
    <text evidence="11">Lacks conserved residue(s) required for the propagation of feature annotation.</text>
</comment>
<keyword evidence="9 11" id="KW-0694">RNA-binding</keyword>
<protein>
    <recommendedName>
        <fullName evidence="3">tRNA (cytosine(34)-C(5))-methyltransferase</fullName>
        <ecNumber evidence="3">2.1.1.203</ecNumber>
    </recommendedName>
</protein>
<dbReference type="FunFam" id="3.40.50.150:FF:000271">
    <property type="entry name" value="NOL1/NOP2/Sun family protein"/>
    <property type="match status" value="1"/>
</dbReference>
<keyword evidence="8" id="KW-0819">tRNA processing</keyword>
<evidence type="ECO:0000259" key="12">
    <source>
        <dbReference type="PROSITE" id="PS51686"/>
    </source>
</evidence>
<comment type="subcellular location">
    <subcellularLocation>
        <location evidence="1">Nucleus</location>
    </subcellularLocation>
</comment>
<dbReference type="EC" id="2.1.1.203" evidence="3"/>
<evidence type="ECO:0000256" key="6">
    <source>
        <dbReference type="ARBA" id="ARBA00022679"/>
    </source>
</evidence>
<evidence type="ECO:0000256" key="10">
    <source>
        <dbReference type="ARBA" id="ARBA00023242"/>
    </source>
</evidence>
<keyword evidence="4" id="KW-0820">tRNA-binding</keyword>
<evidence type="ECO:0000256" key="1">
    <source>
        <dbReference type="ARBA" id="ARBA00004123"/>
    </source>
</evidence>
<keyword evidence="7 11" id="KW-0949">S-adenosyl-L-methionine</keyword>
<dbReference type="PRINTS" id="PR02008">
    <property type="entry name" value="RCMTFAMILY"/>
</dbReference>
<feature type="binding site" evidence="11">
    <location>
        <position position="181"/>
    </location>
    <ligand>
        <name>S-adenosyl-L-methionine</name>
        <dbReference type="ChEBI" id="CHEBI:59789"/>
    </ligand>
</feature>
<comment type="similarity">
    <text evidence="2 11">Belongs to the class I-like SAM-binding methyltransferase superfamily. RsmB/NOP family.</text>
</comment>
<dbReference type="InterPro" id="IPR001678">
    <property type="entry name" value="MeTrfase_RsmB-F_NOP2_dom"/>
</dbReference>
<dbReference type="Pfam" id="PF25376">
    <property type="entry name" value="Pre-PUA_NSUN2"/>
    <property type="match status" value="1"/>
</dbReference>
<dbReference type="InterPro" id="IPR018314">
    <property type="entry name" value="RsmB/NOL1/NOP2-like_CS"/>
</dbReference>
<evidence type="ECO:0000256" key="11">
    <source>
        <dbReference type="PROSITE-ProRule" id="PRU01023"/>
    </source>
</evidence>
<keyword evidence="5 11" id="KW-0489">Methyltransferase</keyword>
<dbReference type="AlphaFoldDB" id="A0A6B2G098"/>
<feature type="binding site" evidence="11">
    <location>
        <position position="234"/>
    </location>
    <ligand>
        <name>S-adenosyl-L-methionine</name>
        <dbReference type="ChEBI" id="CHEBI:59789"/>
    </ligand>
</feature>
<evidence type="ECO:0000256" key="4">
    <source>
        <dbReference type="ARBA" id="ARBA00022555"/>
    </source>
</evidence>
<dbReference type="SUPFAM" id="SSF53335">
    <property type="entry name" value="S-adenosyl-L-methionine-dependent methyltransferases"/>
    <property type="match status" value="1"/>
</dbReference>
<keyword evidence="6 11" id="KW-0808">Transferase</keyword>
<name>A0A6B2G098_MYXSQ</name>
<feature type="binding site" evidence="11">
    <location>
        <position position="208"/>
    </location>
    <ligand>
        <name>S-adenosyl-L-methionine</name>
        <dbReference type="ChEBI" id="CHEBI:59789"/>
    </ligand>
</feature>
<evidence type="ECO:0000256" key="3">
    <source>
        <dbReference type="ARBA" id="ARBA00012629"/>
    </source>
</evidence>
<dbReference type="EMBL" id="GHBR01000124">
    <property type="protein sequence ID" value="NDJ95735.1"/>
    <property type="molecule type" value="Transcribed_RNA"/>
</dbReference>
<dbReference type="InterPro" id="IPR049560">
    <property type="entry name" value="MeTrfase_RsmB-F_NOP2_cat"/>
</dbReference>